<evidence type="ECO:0000313" key="4">
    <source>
        <dbReference type="Proteomes" id="UP000075515"/>
    </source>
</evidence>
<gene>
    <name evidence="3" type="ORF">BE18_15945</name>
</gene>
<name>A0A150SLP5_SORCE</name>
<feature type="chain" id="PRO_5010449878" description="Secreted protein" evidence="2">
    <location>
        <begin position="24"/>
        <end position="380"/>
    </location>
</feature>
<evidence type="ECO:0000256" key="2">
    <source>
        <dbReference type="SAM" id="SignalP"/>
    </source>
</evidence>
<accession>A0A150SLP5</accession>
<feature type="region of interest" description="Disordered" evidence="1">
    <location>
        <begin position="120"/>
        <end position="153"/>
    </location>
</feature>
<organism evidence="3 4">
    <name type="scientific">Sorangium cellulosum</name>
    <name type="common">Polyangium cellulosum</name>
    <dbReference type="NCBI Taxonomy" id="56"/>
    <lineage>
        <taxon>Bacteria</taxon>
        <taxon>Pseudomonadati</taxon>
        <taxon>Myxococcota</taxon>
        <taxon>Polyangia</taxon>
        <taxon>Polyangiales</taxon>
        <taxon>Polyangiaceae</taxon>
        <taxon>Sorangium</taxon>
    </lineage>
</organism>
<dbReference type="AlphaFoldDB" id="A0A150SLP5"/>
<sequence>MKRAFLGLSSSLLVLSLSTSPRAAEDLKPLIASYAKQVSRARQAYSLVQLGAHEAVCTYALAEVASAEAHGMAVRKAANTQPAPIKEEVYRMIAGHDDTIRNMRSGLSICKAESRALGVEGSRPVGGGHGGQNGATKDAPQRGPGLGGSGSHHERTLGSAYLIEVRGEAFRRFFLETESGKRVQVKPELYREFIERQLGDDKADILGETPIDVAAGDIDELFGRALSSPEVFKKFASWFPLEESSLLLSMAAQDEKPDPASASELDQLKKAFDEEGRERIKQAQILGVSEADFALFDRSLSGLRWLKTMSSQGDASLSAYREALDGVSLKIQVKRPGGDGFLMLRPETKVRIEGGALDIAQNRLDPGKFGKIELSLPASR</sequence>
<keyword evidence="2" id="KW-0732">Signal</keyword>
<comment type="caution">
    <text evidence="3">The sequence shown here is derived from an EMBL/GenBank/DDBJ whole genome shotgun (WGS) entry which is preliminary data.</text>
</comment>
<proteinExistence type="predicted"/>
<dbReference type="Proteomes" id="UP000075515">
    <property type="component" value="Unassembled WGS sequence"/>
</dbReference>
<evidence type="ECO:0008006" key="5">
    <source>
        <dbReference type="Google" id="ProtNLM"/>
    </source>
</evidence>
<dbReference type="EMBL" id="JEMC01002649">
    <property type="protein sequence ID" value="KYF85765.1"/>
    <property type="molecule type" value="Genomic_DNA"/>
</dbReference>
<reference evidence="3 4" key="1">
    <citation type="submission" date="2014-02" db="EMBL/GenBank/DDBJ databases">
        <title>The small core and large imbalanced accessory genome model reveals a collaborative survival strategy of Sorangium cellulosum strains in nature.</title>
        <authorList>
            <person name="Han K."/>
            <person name="Peng R."/>
            <person name="Blom J."/>
            <person name="Li Y.-Z."/>
        </authorList>
    </citation>
    <scope>NUCLEOTIDE SEQUENCE [LARGE SCALE GENOMIC DNA]</scope>
    <source>
        <strain evidence="3 4">So0149</strain>
    </source>
</reference>
<feature type="compositionally biased region" description="Gly residues" evidence="1">
    <location>
        <begin position="124"/>
        <end position="133"/>
    </location>
</feature>
<feature type="signal peptide" evidence="2">
    <location>
        <begin position="1"/>
        <end position="23"/>
    </location>
</feature>
<evidence type="ECO:0000313" key="3">
    <source>
        <dbReference type="EMBL" id="KYF85765.1"/>
    </source>
</evidence>
<protein>
    <recommendedName>
        <fullName evidence="5">Secreted protein</fullName>
    </recommendedName>
</protein>
<evidence type="ECO:0000256" key="1">
    <source>
        <dbReference type="SAM" id="MobiDB-lite"/>
    </source>
</evidence>